<gene>
    <name evidence="1" type="ORF">E7681_03670</name>
</gene>
<dbReference type="Pfam" id="PF01263">
    <property type="entry name" value="Aldose_epim"/>
    <property type="match status" value="1"/>
</dbReference>
<dbReference type="SUPFAM" id="SSF74650">
    <property type="entry name" value="Galactose mutarotase-like"/>
    <property type="match status" value="1"/>
</dbReference>
<dbReference type="Proteomes" id="UP000306113">
    <property type="component" value="Unassembled WGS sequence"/>
</dbReference>
<proteinExistence type="predicted"/>
<dbReference type="EMBL" id="SSMD01000001">
    <property type="protein sequence ID" value="THD76953.1"/>
    <property type="molecule type" value="Genomic_DNA"/>
</dbReference>
<comment type="caution">
    <text evidence="1">The sequence shown here is derived from an EMBL/GenBank/DDBJ whole genome shotgun (WGS) entry which is preliminary data.</text>
</comment>
<dbReference type="Gene3D" id="2.70.98.10">
    <property type="match status" value="1"/>
</dbReference>
<accession>A0A4S3MDN5</accession>
<dbReference type="InterPro" id="IPR011013">
    <property type="entry name" value="Gal_mutarotase_sf_dom"/>
</dbReference>
<dbReference type="GO" id="GO:0016853">
    <property type="term" value="F:isomerase activity"/>
    <property type="evidence" value="ECO:0007669"/>
    <property type="project" value="InterPro"/>
</dbReference>
<evidence type="ECO:0000313" key="2">
    <source>
        <dbReference type="Proteomes" id="UP000306113"/>
    </source>
</evidence>
<dbReference type="InterPro" id="IPR014718">
    <property type="entry name" value="GH-type_carb-bd"/>
</dbReference>
<dbReference type="AlphaFoldDB" id="A0A4S3MDN5"/>
<sequence length="288" mass="30928">MTETRIANDHLSVTVSDLGAEMQSLRDAQGRDYLWNGDPAFWSGRSPILFPIVGRAPGDRITVAGHDAPMAQHGFARRSRFALVSADPTACTHVLTPGDAIRAVYPPAFRLELTHRLDGATLRVTATVTNPGIAPLPFGLGFHPAFRWPLPGAEGQPHHVTLDGGANPEMARLTGGLLPPERHPSPFAEGRLTLEQSLFEADAMLFPGSAIPGLTYGPDTGPRLRFGFDNLPDLALWTKPGAPFVCIEPWHGTAARTTDGPAIEDRPGTILLPPGDSLSFRWSVTPFG</sequence>
<reference evidence="1 2" key="1">
    <citation type="submission" date="2019-04" db="EMBL/GenBank/DDBJ databases">
        <title>Draft genome sequence of Youngimonas vesicularis.</title>
        <authorList>
            <person name="Hameed A."/>
        </authorList>
    </citation>
    <scope>NUCLEOTIDE SEQUENCE [LARGE SCALE GENOMIC DNA]</scope>
    <source>
        <strain evidence="1 2">CC-AMW-E</strain>
    </source>
</reference>
<name>A0A4S3MDN5_9RHOB</name>
<protein>
    <submittedName>
        <fullName evidence="1">Aldose 1-epimerase family protein</fullName>
    </submittedName>
</protein>
<dbReference type="CDD" id="cd09024">
    <property type="entry name" value="Aldose_epim_lacX"/>
    <property type="match status" value="1"/>
</dbReference>
<dbReference type="GO" id="GO:0030246">
    <property type="term" value="F:carbohydrate binding"/>
    <property type="evidence" value="ECO:0007669"/>
    <property type="project" value="InterPro"/>
</dbReference>
<keyword evidence="2" id="KW-1185">Reference proteome</keyword>
<dbReference type="InterPro" id="IPR037481">
    <property type="entry name" value="LacX"/>
</dbReference>
<evidence type="ECO:0000313" key="1">
    <source>
        <dbReference type="EMBL" id="THD76953.1"/>
    </source>
</evidence>
<organism evidence="1 2">
    <name type="scientific">Thalassobius vesicularis</name>
    <dbReference type="NCBI Taxonomy" id="1294297"/>
    <lineage>
        <taxon>Bacteria</taxon>
        <taxon>Pseudomonadati</taxon>
        <taxon>Pseudomonadota</taxon>
        <taxon>Alphaproteobacteria</taxon>
        <taxon>Rhodobacterales</taxon>
        <taxon>Roseobacteraceae</taxon>
        <taxon>Thalassovita</taxon>
    </lineage>
</organism>
<dbReference type="GO" id="GO:0005975">
    <property type="term" value="P:carbohydrate metabolic process"/>
    <property type="evidence" value="ECO:0007669"/>
    <property type="project" value="InterPro"/>
</dbReference>
<dbReference type="RefSeq" id="WP_136337897.1">
    <property type="nucleotide sequence ID" value="NZ_SSMD01000001.1"/>
</dbReference>
<dbReference type="OrthoDB" id="9795355at2"/>
<dbReference type="InterPro" id="IPR008183">
    <property type="entry name" value="Aldose_1/G6P_1-epimerase"/>
</dbReference>